<dbReference type="EMBL" id="MN175499">
    <property type="protein sequence ID" value="QID06125.1"/>
    <property type="molecule type" value="Genomic_DNA"/>
</dbReference>
<dbReference type="InterPro" id="IPR045850">
    <property type="entry name" value="TRM2_met"/>
</dbReference>
<dbReference type="PANTHER" id="PTHR45904">
    <property type="entry name" value="TRNA (URACIL-5-)-METHYLTRANSFERASE"/>
    <property type="match status" value="1"/>
</dbReference>
<protein>
    <submittedName>
        <fullName evidence="5">RNA methyltransferase</fullName>
    </submittedName>
</protein>
<organism evidence="5">
    <name type="scientific">Borely moumouvirus</name>
    <dbReference type="NCBI Taxonomy" id="2712067"/>
    <lineage>
        <taxon>Viruses</taxon>
        <taxon>Varidnaviria</taxon>
        <taxon>Bamfordvirae</taxon>
        <taxon>Nucleocytoviricota</taxon>
        <taxon>Megaviricetes</taxon>
        <taxon>Imitervirales</taxon>
        <taxon>Mimiviridae</taxon>
        <taxon>Megamimivirinae</taxon>
        <taxon>Moumouvirus</taxon>
    </lineage>
</organism>
<dbReference type="Gene3D" id="3.40.50.150">
    <property type="entry name" value="Vaccinia Virus protein VP39"/>
    <property type="match status" value="1"/>
</dbReference>
<accession>A0A6G6ABA2</accession>
<dbReference type="InterPro" id="IPR030390">
    <property type="entry name" value="MeTrfase_TrmA_AS"/>
</dbReference>
<name>A0A6G6ABA2_9VIRU</name>
<dbReference type="GO" id="GO:0008173">
    <property type="term" value="F:RNA methyltransferase activity"/>
    <property type="evidence" value="ECO:0007669"/>
    <property type="project" value="InterPro"/>
</dbReference>
<sequence length="379" mass="44211">MDISTYCLEWFNIDYDEQLSKKLEKMKHYFPENNAKILPSPVVNYYRNKLRFDIGLSIDGKITIGYAIPKRISKERYIYNSKNMLHLHPKMMYIISWLEDHLNKFIKPWYSLEHNKSILYSCTIRTSFNTNDSMLILNTNCDSSHGEEVKQYFTEIDCSQFNELNILIKFSDNYHVIRGKNYIHEKLNNYLFKISPESFFQVNTYATELLYGTIKQLVVKYFNKCDNNILFDLCCGTGTIGTYVADIFTQIIGIDIKSSSISDAIINQKINNITNAHFICAPIEEVLDNVINDMRIKYDNPNFFAIVDPPRTGMHGNVQNVINNCEGLNYLIYVSCNVVTLKRDMKILSNCFDPVETIYVDLFPHTPHCEVIMVLQRKN</sequence>
<feature type="active site" evidence="4">
    <location>
        <position position="336"/>
    </location>
</feature>
<dbReference type="InterPro" id="IPR010280">
    <property type="entry name" value="U5_MeTrfase_fam"/>
</dbReference>
<proteinExistence type="predicted"/>
<dbReference type="PROSITE" id="PS01230">
    <property type="entry name" value="TRMA_1"/>
    <property type="match status" value="1"/>
</dbReference>
<dbReference type="GO" id="GO:0006396">
    <property type="term" value="P:RNA processing"/>
    <property type="evidence" value="ECO:0007669"/>
    <property type="project" value="InterPro"/>
</dbReference>
<evidence type="ECO:0000256" key="1">
    <source>
        <dbReference type="ARBA" id="ARBA00022603"/>
    </source>
</evidence>
<dbReference type="CDD" id="cd02440">
    <property type="entry name" value="AdoMet_MTases"/>
    <property type="match status" value="1"/>
</dbReference>
<evidence type="ECO:0000256" key="2">
    <source>
        <dbReference type="ARBA" id="ARBA00022679"/>
    </source>
</evidence>
<dbReference type="SUPFAM" id="SSF53335">
    <property type="entry name" value="S-adenosyl-L-methionine-dependent methyltransferases"/>
    <property type="match status" value="1"/>
</dbReference>
<dbReference type="PANTHER" id="PTHR45904:SF2">
    <property type="entry name" value="TRNA (URACIL-5-)-METHYLTRANSFERASE HOMOLOG A"/>
    <property type="match status" value="1"/>
</dbReference>
<keyword evidence="3" id="KW-0949">S-adenosyl-L-methionine</keyword>
<dbReference type="Pfam" id="PF05958">
    <property type="entry name" value="tRNA_U5-meth_tr"/>
    <property type="match status" value="1"/>
</dbReference>
<keyword evidence="2 5" id="KW-0808">Transferase</keyword>
<evidence type="ECO:0000313" key="5">
    <source>
        <dbReference type="EMBL" id="QID06125.1"/>
    </source>
</evidence>
<dbReference type="GO" id="GO:0003723">
    <property type="term" value="F:RNA binding"/>
    <property type="evidence" value="ECO:0007669"/>
    <property type="project" value="TreeGrafter"/>
</dbReference>
<dbReference type="InterPro" id="IPR029063">
    <property type="entry name" value="SAM-dependent_MTases_sf"/>
</dbReference>
<dbReference type="Gene3D" id="2.40.50.1070">
    <property type="match status" value="1"/>
</dbReference>
<evidence type="ECO:0000256" key="3">
    <source>
        <dbReference type="ARBA" id="ARBA00022691"/>
    </source>
</evidence>
<reference evidence="5" key="1">
    <citation type="submission" date="2019-07" db="EMBL/GenBank/DDBJ databases">
        <title>The discovery of a new lineage B mimivirus raises questions about particles surface fibrils.</title>
        <authorList>
            <person name="Silva L.K.S."/>
            <person name="Rodrigues R.A.L."/>
            <person name="Andrade A.C.S.P."/>
            <person name="Hikida H."/>
            <person name="Andreani J."/>
            <person name="Levasseur A."/>
            <person name="La Scola B."/>
            <person name="Abrahao J.S."/>
        </authorList>
    </citation>
    <scope>NUCLEOTIDE SEQUENCE</scope>
    <source>
        <strain evidence="5">B60</strain>
    </source>
</reference>
<dbReference type="GO" id="GO:0032259">
    <property type="term" value="P:methylation"/>
    <property type="evidence" value="ECO:0007669"/>
    <property type="project" value="UniProtKB-KW"/>
</dbReference>
<evidence type="ECO:0000256" key="4">
    <source>
        <dbReference type="PROSITE-ProRule" id="PRU10015"/>
    </source>
</evidence>
<dbReference type="PROSITE" id="PS51687">
    <property type="entry name" value="SAM_MT_RNA_M5U"/>
    <property type="match status" value="1"/>
</dbReference>
<keyword evidence="1 5" id="KW-0489">Methyltransferase</keyword>